<evidence type="ECO:0000256" key="7">
    <source>
        <dbReference type="ARBA" id="ARBA00022670"/>
    </source>
</evidence>
<dbReference type="PROSITE" id="PS50240">
    <property type="entry name" value="TRYPSIN_DOM"/>
    <property type="match status" value="1"/>
</dbReference>
<reference evidence="24" key="2">
    <citation type="submission" date="2025-09" db="UniProtKB">
        <authorList>
            <consortium name="Ensembl"/>
        </authorList>
    </citation>
    <scope>IDENTIFICATION</scope>
</reference>
<evidence type="ECO:0000256" key="14">
    <source>
        <dbReference type="ARBA" id="ARBA00023145"/>
    </source>
</evidence>
<dbReference type="SUPFAM" id="SSF57630">
    <property type="entry name" value="GLA-domain"/>
    <property type="match status" value="1"/>
</dbReference>
<keyword evidence="10" id="KW-0677">Repeat</keyword>
<dbReference type="GO" id="GO:0006508">
    <property type="term" value="P:proteolysis"/>
    <property type="evidence" value="ECO:0007669"/>
    <property type="project" value="UniProtKB-KW"/>
</dbReference>
<dbReference type="Gene3D" id="2.40.10.10">
    <property type="entry name" value="Trypsin-like serine proteases"/>
    <property type="match status" value="3"/>
</dbReference>
<keyword evidence="4" id="KW-0301">Gamma-carboxyglutamic acid</keyword>
<dbReference type="GO" id="GO:0030194">
    <property type="term" value="P:positive regulation of blood coagulation"/>
    <property type="evidence" value="ECO:0007669"/>
    <property type="project" value="TreeGrafter"/>
</dbReference>
<dbReference type="Pfam" id="PF00089">
    <property type="entry name" value="Trypsin"/>
    <property type="match status" value="1"/>
</dbReference>
<evidence type="ECO:0000256" key="1">
    <source>
        <dbReference type="ARBA" id="ARBA00001621"/>
    </source>
</evidence>
<dbReference type="InterPro" id="IPR043504">
    <property type="entry name" value="Peptidase_S1_PA_chymotrypsin"/>
</dbReference>
<evidence type="ECO:0000313" key="25">
    <source>
        <dbReference type="Proteomes" id="UP000694427"/>
    </source>
</evidence>
<keyword evidence="15" id="KW-1015">Disulfide bond</keyword>
<dbReference type="Pfam" id="PF00594">
    <property type="entry name" value="Gla"/>
    <property type="match status" value="1"/>
</dbReference>
<sequence length="637" mass="72507">MRCSKFFQDYRLSYSRMGAKPATLLLSLLLGQVLQLTWCHNVFIDSKEALQIIRAKRANTVFEELKPGNLERECVEEICDHEEAREVFERADKTEIFWTKYMACEGTKLSRTPQNINSLRVCVQTEGDCYINIGENYGGTSSVTKSGKSCQYWKSNFPHRIHEFNVTQLKLPENFCRNPDKSIEGPWCFTRDPTVRRESCSVTKCGETVVSLPRPPTVKPEERYLKTEDCLDGSGETYTGVLSVTLGGHTCLQWSAAEVQALIKGKELLHHVQLVKNHCRNPDGDMEGPWCYVKVAGGNITIDYCDFEMCDAPLDKFVEDSGRERTTLGDKRKAFFNPRSFGNGEQDCGVRPLFEKISKEDKNEKELLMSYSGSRIVGGEEAEMGSAPWQVMLYKRSPQELLCGASLISDEWILTAAHCILYPPWNKNFTINDIIVRLGKHSRTKYERGTEKIVAIDEIIVHPKYNWKENLNRDIALLHMKKPVTFTNEIHPVCLPTKSIAKNLMFAGYKGRVTGWGNLRESWSSNPTNLPSVLQQIHLPITDQNLCRNSTSVIITDNMFCAGYQPDDTKRGDACEGDSGGPFVMKSPTDKRWYQIGIVSWGEGCDRDGKYGFYTHLFRMRRWMKKVIEKTGSADEE</sequence>
<evidence type="ECO:0000256" key="8">
    <source>
        <dbReference type="ARBA" id="ARBA00022685"/>
    </source>
</evidence>
<dbReference type="CDD" id="cd00190">
    <property type="entry name" value="Tryp_SPc"/>
    <property type="match status" value="1"/>
</dbReference>
<dbReference type="InterPro" id="IPR003966">
    <property type="entry name" value="Prothrombin/thrombin"/>
</dbReference>
<dbReference type="InterPro" id="IPR035972">
    <property type="entry name" value="GLA-like_dom_SF"/>
</dbReference>
<evidence type="ECO:0000256" key="5">
    <source>
        <dbReference type="ARBA" id="ARBA00022486"/>
    </source>
</evidence>
<dbReference type="PANTHER" id="PTHR24254">
    <property type="entry name" value="PROTHROMBIN"/>
    <property type="match status" value="1"/>
</dbReference>
<keyword evidence="5" id="KW-0011">Acute phase</keyword>
<evidence type="ECO:0000256" key="9">
    <source>
        <dbReference type="ARBA" id="ARBA00022729"/>
    </source>
</evidence>
<keyword evidence="25" id="KW-1185">Reference proteome</keyword>
<evidence type="ECO:0000256" key="4">
    <source>
        <dbReference type="ARBA" id="ARBA00022479"/>
    </source>
</evidence>
<keyword evidence="12 20" id="KW-0720">Serine protease</keyword>
<keyword evidence="11 20" id="KW-0378">Hydrolase</keyword>
<dbReference type="InterPro" id="IPR013806">
    <property type="entry name" value="Kringle-like"/>
</dbReference>
<evidence type="ECO:0000256" key="2">
    <source>
        <dbReference type="ARBA" id="ARBA00012174"/>
    </source>
</evidence>
<dbReference type="CDD" id="cd00108">
    <property type="entry name" value="KR"/>
    <property type="match status" value="2"/>
</dbReference>
<dbReference type="InterPro" id="IPR018114">
    <property type="entry name" value="TRYPSIN_HIS"/>
</dbReference>
<comment type="catalytic activity">
    <reaction evidence="1">
        <text>Selective cleavage of Arg-|-Gly bonds in fibrinogen to form fibrin and release fibrinopeptides A and B.</text>
        <dbReference type="EC" id="3.4.21.5"/>
    </reaction>
</comment>
<evidence type="ECO:0000256" key="20">
    <source>
        <dbReference type="RuleBase" id="RU363034"/>
    </source>
</evidence>
<dbReference type="EC" id="3.4.21.5" evidence="2"/>
<dbReference type="GO" id="GO:0005509">
    <property type="term" value="F:calcium ion binding"/>
    <property type="evidence" value="ECO:0007669"/>
    <property type="project" value="InterPro"/>
</dbReference>
<dbReference type="Gene3D" id="4.10.140.10">
    <property type="entry name" value="Thrombin light chain domain"/>
    <property type="match status" value="1"/>
</dbReference>
<dbReference type="SUPFAM" id="SSF50494">
    <property type="entry name" value="Trypsin-like serine proteases"/>
    <property type="match status" value="1"/>
</dbReference>
<dbReference type="PRINTS" id="PR00001">
    <property type="entry name" value="GLABLOOD"/>
</dbReference>
<protein>
    <recommendedName>
        <fullName evidence="3">Prothrombin</fullName>
        <ecNumber evidence="2">3.4.21.5</ecNumber>
    </recommendedName>
    <alternativeName>
        <fullName evidence="17">Coagulation factor II</fullName>
    </alternativeName>
</protein>
<dbReference type="InterPro" id="IPR009003">
    <property type="entry name" value="Peptidase_S1_PA"/>
</dbReference>
<keyword evidence="8" id="KW-0165">Cleavage on pair of basic residues</keyword>
<evidence type="ECO:0000256" key="3">
    <source>
        <dbReference type="ARBA" id="ARBA00014840"/>
    </source>
</evidence>
<feature type="domain" description="Kringle" evidence="21">
    <location>
        <begin position="128"/>
        <end position="205"/>
    </location>
</feature>
<name>A0A8C1IQD1_CYPCA</name>
<dbReference type="PROSITE" id="PS00021">
    <property type="entry name" value="KRINGLE_1"/>
    <property type="match status" value="1"/>
</dbReference>
<accession>A0A8C1IQD1</accession>
<dbReference type="PRINTS" id="PR01505">
    <property type="entry name" value="PROTHROMBIN"/>
</dbReference>
<evidence type="ECO:0000256" key="11">
    <source>
        <dbReference type="ARBA" id="ARBA00022801"/>
    </source>
</evidence>
<gene>
    <name evidence="24" type="primary">LOC109081878</name>
</gene>
<dbReference type="GO" id="GO:0030168">
    <property type="term" value="P:platelet activation"/>
    <property type="evidence" value="ECO:0007669"/>
    <property type="project" value="TreeGrafter"/>
</dbReference>
<evidence type="ECO:0000256" key="18">
    <source>
        <dbReference type="ARBA" id="ARBA00049579"/>
    </source>
</evidence>
<comment type="function">
    <text evidence="18">Thrombin, which cleaves bonds after Arg and Lys, converts fibrinogen to fibrin and activates factors V, VII, VIII, XIII, and, in complex with thrombomodulin, protein C. Functions in blood homeostasis, inflammation and wound healing. Activates coagulation factor XI (F11); activation is promoted by the contact with negatively charged surfaces. Triggers the production of pro-inflammatory cytokines, such as MCP-1/CCL2 and IL8/CXCL8, in endothelial cells.</text>
</comment>
<dbReference type="Pfam" id="PF09396">
    <property type="entry name" value="Thrombin_light"/>
    <property type="match status" value="1"/>
</dbReference>
<dbReference type="FunFam" id="2.40.10.10:FF:000004">
    <property type="entry name" value="Tryptase gamma 1"/>
    <property type="match status" value="1"/>
</dbReference>
<dbReference type="InterPro" id="IPR000001">
    <property type="entry name" value="Kringle"/>
</dbReference>
<dbReference type="InterPro" id="IPR017857">
    <property type="entry name" value="Coagulation_fac-like_Gla_dom"/>
</dbReference>
<dbReference type="PROSITE" id="PS00011">
    <property type="entry name" value="GLA_1"/>
    <property type="match status" value="1"/>
</dbReference>
<evidence type="ECO:0000256" key="15">
    <source>
        <dbReference type="ARBA" id="ARBA00023157"/>
    </source>
</evidence>
<evidence type="ECO:0000256" key="6">
    <source>
        <dbReference type="ARBA" id="ARBA00022572"/>
    </source>
</evidence>
<dbReference type="PROSITE" id="PS50070">
    <property type="entry name" value="KRINGLE_2"/>
    <property type="match status" value="2"/>
</dbReference>
<dbReference type="InterPro" id="IPR037111">
    <property type="entry name" value="Thrombin_light_chain_sf"/>
</dbReference>
<evidence type="ECO:0000256" key="13">
    <source>
        <dbReference type="ARBA" id="ARBA00022837"/>
    </source>
</evidence>
<dbReference type="InterPro" id="IPR001314">
    <property type="entry name" value="Peptidase_S1A"/>
</dbReference>
<dbReference type="PANTHER" id="PTHR24254:SF10">
    <property type="entry name" value="PROTHROMBIN"/>
    <property type="match status" value="1"/>
</dbReference>
<dbReference type="Gene3D" id="2.40.20.10">
    <property type="entry name" value="Plasminogen Kringle 4"/>
    <property type="match status" value="2"/>
</dbReference>
<dbReference type="SMART" id="SM00020">
    <property type="entry name" value="Tryp_SPc"/>
    <property type="match status" value="1"/>
</dbReference>
<dbReference type="PROSITE" id="PS50998">
    <property type="entry name" value="GLA_2"/>
    <property type="match status" value="1"/>
</dbReference>
<dbReference type="PROSITE" id="PS00134">
    <property type="entry name" value="TRYPSIN_HIS"/>
    <property type="match status" value="1"/>
</dbReference>
<dbReference type="Gene3D" id="4.10.740.10">
    <property type="entry name" value="Coagulation Factor IX"/>
    <property type="match status" value="1"/>
</dbReference>
<dbReference type="InterPro" id="IPR018056">
    <property type="entry name" value="Kringle_CS"/>
</dbReference>
<dbReference type="FunFam" id="2.40.10.10:FF:000085">
    <property type="entry name" value="Prothrombin"/>
    <property type="match status" value="1"/>
</dbReference>
<dbReference type="InterPro" id="IPR001254">
    <property type="entry name" value="Trypsin_dom"/>
</dbReference>
<keyword evidence="14" id="KW-0865">Zymogen</keyword>
<reference evidence="24" key="1">
    <citation type="submission" date="2025-08" db="UniProtKB">
        <authorList>
            <consortium name="Ensembl"/>
        </authorList>
    </citation>
    <scope>IDENTIFICATION</scope>
</reference>
<keyword evidence="9" id="KW-0732">Signal</keyword>
<dbReference type="SMART" id="SM00069">
    <property type="entry name" value="GLA"/>
    <property type="match status" value="1"/>
</dbReference>
<evidence type="ECO:0000256" key="10">
    <source>
        <dbReference type="ARBA" id="ARBA00022737"/>
    </source>
</evidence>
<dbReference type="InterPro" id="IPR038178">
    <property type="entry name" value="Kringle_sf"/>
</dbReference>
<dbReference type="PROSITE" id="PS00135">
    <property type="entry name" value="TRYPSIN_SER"/>
    <property type="match status" value="1"/>
</dbReference>
<dbReference type="PRINTS" id="PR00018">
    <property type="entry name" value="KRINGLE"/>
</dbReference>
<keyword evidence="6 19" id="KW-0420">Kringle</keyword>
<dbReference type="FunFam" id="2.40.20.10:FF:000038">
    <property type="entry name" value="Coagulation factor II (thrombin)"/>
    <property type="match status" value="1"/>
</dbReference>
<evidence type="ECO:0000259" key="22">
    <source>
        <dbReference type="PROSITE" id="PS50240"/>
    </source>
</evidence>
<dbReference type="InterPro" id="IPR000294">
    <property type="entry name" value="GLA_domain"/>
</dbReference>
<feature type="domain" description="Gla" evidence="23">
    <location>
        <begin position="57"/>
        <end position="103"/>
    </location>
</feature>
<evidence type="ECO:0000313" key="24">
    <source>
        <dbReference type="Ensembl" id="ENSCCRP00010021071.1"/>
    </source>
</evidence>
<dbReference type="Ensembl" id="ENSCCRT00010023060.1">
    <property type="protein sequence ID" value="ENSCCRP00010021071.1"/>
    <property type="gene ID" value="ENSCCRG00010009121.1"/>
</dbReference>
<dbReference type="Pfam" id="PF00051">
    <property type="entry name" value="Kringle"/>
    <property type="match status" value="2"/>
</dbReference>
<evidence type="ECO:0000256" key="17">
    <source>
        <dbReference type="ARBA" id="ARBA00032835"/>
    </source>
</evidence>
<evidence type="ECO:0000256" key="19">
    <source>
        <dbReference type="PROSITE-ProRule" id="PRU00121"/>
    </source>
</evidence>
<evidence type="ECO:0000259" key="21">
    <source>
        <dbReference type="PROSITE" id="PS50070"/>
    </source>
</evidence>
<dbReference type="GO" id="GO:0005615">
    <property type="term" value="C:extracellular space"/>
    <property type="evidence" value="ECO:0007669"/>
    <property type="project" value="TreeGrafter"/>
</dbReference>
<organism evidence="24 25">
    <name type="scientific">Cyprinus carpio</name>
    <name type="common">Common carp</name>
    <dbReference type="NCBI Taxonomy" id="7962"/>
    <lineage>
        <taxon>Eukaryota</taxon>
        <taxon>Metazoa</taxon>
        <taxon>Chordata</taxon>
        <taxon>Craniata</taxon>
        <taxon>Vertebrata</taxon>
        <taxon>Euteleostomi</taxon>
        <taxon>Actinopterygii</taxon>
        <taxon>Neopterygii</taxon>
        <taxon>Teleostei</taxon>
        <taxon>Ostariophysi</taxon>
        <taxon>Cypriniformes</taxon>
        <taxon>Cyprinidae</taxon>
        <taxon>Cyprininae</taxon>
        <taxon>Cyprinus</taxon>
    </lineage>
</organism>
<evidence type="ECO:0000256" key="12">
    <source>
        <dbReference type="ARBA" id="ARBA00022825"/>
    </source>
</evidence>
<keyword evidence="16" id="KW-0325">Glycoprotein</keyword>
<dbReference type="FunFam" id="4.10.740.10:FF:000001">
    <property type="entry name" value="vitamin K-dependent protein S"/>
    <property type="match status" value="1"/>
</dbReference>
<proteinExistence type="predicted"/>
<dbReference type="GO" id="GO:0006953">
    <property type="term" value="P:acute-phase response"/>
    <property type="evidence" value="ECO:0007669"/>
    <property type="project" value="UniProtKB-KW"/>
</dbReference>
<dbReference type="GO" id="GO:0004252">
    <property type="term" value="F:serine-type endopeptidase activity"/>
    <property type="evidence" value="ECO:0007669"/>
    <property type="project" value="UniProtKB-EC"/>
</dbReference>
<keyword evidence="7 20" id="KW-0645">Protease</keyword>
<dbReference type="InterPro" id="IPR018992">
    <property type="entry name" value="Thrombin_light_chain"/>
</dbReference>
<dbReference type="SMART" id="SM00130">
    <property type="entry name" value="KR"/>
    <property type="match status" value="2"/>
</dbReference>
<dbReference type="Proteomes" id="UP000694427">
    <property type="component" value="Unplaced"/>
</dbReference>
<dbReference type="InterPro" id="IPR033116">
    <property type="entry name" value="TRYPSIN_SER"/>
</dbReference>
<feature type="domain" description="Peptidase S1" evidence="22">
    <location>
        <begin position="376"/>
        <end position="629"/>
    </location>
</feature>
<dbReference type="PRINTS" id="PR00722">
    <property type="entry name" value="CHYMOTRYPSIN"/>
</dbReference>
<keyword evidence="13" id="KW-0106">Calcium</keyword>
<dbReference type="InterPro" id="IPR051659">
    <property type="entry name" value="Serine_Protease_S1-Domain"/>
</dbReference>
<dbReference type="SUPFAM" id="SSF57440">
    <property type="entry name" value="Kringle-like"/>
    <property type="match status" value="2"/>
</dbReference>
<comment type="caution">
    <text evidence="19">Lacks conserved residue(s) required for the propagation of feature annotation.</text>
</comment>
<evidence type="ECO:0000256" key="16">
    <source>
        <dbReference type="ARBA" id="ARBA00023180"/>
    </source>
</evidence>
<dbReference type="AlphaFoldDB" id="A0A8C1IQD1"/>
<evidence type="ECO:0000259" key="23">
    <source>
        <dbReference type="PROSITE" id="PS50998"/>
    </source>
</evidence>
<feature type="domain" description="Kringle" evidence="21">
    <location>
        <begin position="229"/>
        <end position="310"/>
    </location>
</feature>